<organism evidence="4 5">
    <name type="scientific">Candidatus Barnesiella excrementipullorum</name>
    <dbReference type="NCBI Taxonomy" id="2838479"/>
    <lineage>
        <taxon>Bacteria</taxon>
        <taxon>Pseudomonadati</taxon>
        <taxon>Bacteroidota</taxon>
        <taxon>Bacteroidia</taxon>
        <taxon>Bacteroidales</taxon>
        <taxon>Barnesiellaceae</taxon>
        <taxon>Barnesiella</taxon>
    </lineage>
</organism>
<dbReference type="AlphaFoldDB" id="A0A9D1VQZ2"/>
<reference evidence="4" key="1">
    <citation type="journal article" date="2021" name="PeerJ">
        <title>Extensive microbial diversity within the chicken gut microbiome revealed by metagenomics and culture.</title>
        <authorList>
            <person name="Gilroy R."/>
            <person name="Ravi A."/>
            <person name="Getino M."/>
            <person name="Pursley I."/>
            <person name="Horton D.L."/>
            <person name="Alikhan N.F."/>
            <person name="Baker D."/>
            <person name="Gharbi K."/>
            <person name="Hall N."/>
            <person name="Watson M."/>
            <person name="Adriaenssens E.M."/>
            <person name="Foster-Nyarko E."/>
            <person name="Jarju S."/>
            <person name="Secka A."/>
            <person name="Antonio M."/>
            <person name="Oren A."/>
            <person name="Chaudhuri R.R."/>
            <person name="La Ragione R."/>
            <person name="Hildebrand F."/>
            <person name="Pallen M.J."/>
        </authorList>
    </citation>
    <scope>NUCLEOTIDE SEQUENCE</scope>
    <source>
        <strain evidence="4">ChiHjej12B11-16260</strain>
    </source>
</reference>
<evidence type="ECO:0000259" key="3">
    <source>
        <dbReference type="Pfam" id="PF13505"/>
    </source>
</evidence>
<feature type="signal peptide" evidence="2">
    <location>
        <begin position="1"/>
        <end position="21"/>
    </location>
</feature>
<evidence type="ECO:0000256" key="1">
    <source>
        <dbReference type="ARBA" id="ARBA00022729"/>
    </source>
</evidence>
<feature type="domain" description="Outer membrane protein beta-barrel" evidence="3">
    <location>
        <begin position="11"/>
        <end position="211"/>
    </location>
</feature>
<dbReference type="InterPro" id="IPR027385">
    <property type="entry name" value="Beta-barrel_OMP"/>
</dbReference>
<evidence type="ECO:0000313" key="5">
    <source>
        <dbReference type="Proteomes" id="UP000824246"/>
    </source>
</evidence>
<evidence type="ECO:0000313" key="4">
    <source>
        <dbReference type="EMBL" id="HIX44998.1"/>
    </source>
</evidence>
<dbReference type="Proteomes" id="UP000824246">
    <property type="component" value="Unassembled WGS sequence"/>
</dbReference>
<dbReference type="SUPFAM" id="SSF56925">
    <property type="entry name" value="OMPA-like"/>
    <property type="match status" value="1"/>
</dbReference>
<keyword evidence="1 2" id="KW-0732">Signal</keyword>
<gene>
    <name evidence="4" type="ORF">H9982_02130</name>
</gene>
<evidence type="ECO:0000256" key="2">
    <source>
        <dbReference type="SAM" id="SignalP"/>
    </source>
</evidence>
<accession>A0A9D1VQZ2</accession>
<dbReference type="Pfam" id="PF13505">
    <property type="entry name" value="OMP_b-brl"/>
    <property type="match status" value="1"/>
</dbReference>
<protein>
    <submittedName>
        <fullName evidence="4">PorT family protein</fullName>
    </submittedName>
</protein>
<dbReference type="EMBL" id="DXFB01000052">
    <property type="protein sequence ID" value="HIX44998.1"/>
    <property type="molecule type" value="Genomic_DNA"/>
</dbReference>
<name>A0A9D1VQZ2_9BACT</name>
<comment type="caution">
    <text evidence="4">The sequence shown here is derived from an EMBL/GenBank/DDBJ whole genome shotgun (WGS) entry which is preliminary data.</text>
</comment>
<reference evidence="4" key="2">
    <citation type="submission" date="2021-04" db="EMBL/GenBank/DDBJ databases">
        <authorList>
            <person name="Gilroy R."/>
        </authorList>
    </citation>
    <scope>NUCLEOTIDE SEQUENCE</scope>
    <source>
        <strain evidence="4">ChiHjej12B11-16260</strain>
    </source>
</reference>
<sequence length="213" mass="24029">MRKKHVVLWVFLLCLALVAQAQDEPRKLKVSGGPKVELNMSKYFLSRNSGVESVMRLGVTAGGFLQLDVSSHFVVRGELLYHYKNSYIKQAGNNRIRYWGMEIPIYAMYVWNCGRGHRIYLGAGPYTEFGFSATAWFGDKKIDLYAIDPQNDVSAMRDSNTGFAFAAGYEMPCGLQLNVTYKISISNVLDANSNKFSFYPMTTSFGIAYRFGK</sequence>
<proteinExistence type="predicted"/>
<feature type="chain" id="PRO_5038995190" evidence="2">
    <location>
        <begin position="22"/>
        <end position="213"/>
    </location>
</feature>
<dbReference type="InterPro" id="IPR011250">
    <property type="entry name" value="OMP/PagP_B-barrel"/>
</dbReference>